<dbReference type="RefSeq" id="WP_125672012.1">
    <property type="nucleotide sequence ID" value="NZ_RCOS01000125.1"/>
</dbReference>
<protein>
    <submittedName>
        <fullName evidence="2">MarR family transcriptional regulator</fullName>
    </submittedName>
</protein>
<dbReference type="Proteomes" id="UP000277582">
    <property type="component" value="Unassembled WGS sequence"/>
</dbReference>
<gene>
    <name evidence="2" type="ORF">D6D85_11010</name>
    <name evidence="3" type="ORF">EF810_04735</name>
</gene>
<keyword evidence="4" id="KW-1185">Reference proteome</keyword>
<accession>A0A3R9RLV1</accession>
<dbReference type="InterPro" id="IPR036388">
    <property type="entry name" value="WH-like_DNA-bd_sf"/>
</dbReference>
<evidence type="ECO:0000259" key="1">
    <source>
        <dbReference type="Pfam" id="PF01978"/>
    </source>
</evidence>
<dbReference type="SUPFAM" id="SSF46785">
    <property type="entry name" value="Winged helix' DNA-binding domain"/>
    <property type="match status" value="1"/>
</dbReference>
<reference evidence="3 5" key="2">
    <citation type="journal article" date="2019" name="Nat. Microbiol.">
        <title>Wide diversity of methane and short-chain alkane metabolisms in uncultured archaea.</title>
        <authorList>
            <person name="Borrel G."/>
            <person name="Adam P.S."/>
            <person name="McKay L.J."/>
            <person name="Chen L.X."/>
            <person name="Sierra-Garcia I.N."/>
            <person name="Sieber C.M."/>
            <person name="Letourneur Q."/>
            <person name="Ghozlane A."/>
            <person name="Andersen G.L."/>
            <person name="Li W.J."/>
            <person name="Hallam S.J."/>
            <person name="Muyzer G."/>
            <person name="de Oliveira V.M."/>
            <person name="Inskeep W.P."/>
            <person name="Banfield J.F."/>
            <person name="Gribaldo S."/>
        </authorList>
    </citation>
    <scope>NUCLEOTIDE SEQUENCE [LARGE SCALE GENOMIC DNA]</scope>
    <source>
        <strain evidence="3">NM4</strain>
    </source>
</reference>
<sequence length="109" mass="12219">MVGMMNILSVAIRLLGLGRGEERIAHHIYRKCGCSVSDLEKELKVSRRTIYKNLTKLVRAGIVRRVPSEINGRLAYVYHPLSPGELADLIRSALDEVMGREKDVDSRTG</sequence>
<proteinExistence type="predicted"/>
<feature type="domain" description="Transcription regulator TrmB N-terminal" evidence="1">
    <location>
        <begin position="31"/>
        <end position="83"/>
    </location>
</feature>
<dbReference type="InterPro" id="IPR036390">
    <property type="entry name" value="WH_DNA-bd_sf"/>
</dbReference>
<dbReference type="Proteomes" id="UP000316217">
    <property type="component" value="Unassembled WGS sequence"/>
</dbReference>
<reference evidence="2 4" key="1">
    <citation type="submission" date="2018-10" db="EMBL/GenBank/DDBJ databases">
        <title>Co-occurring genomic capacity for anaerobic methane metabolism and dissimilatory sulfite reduction discovered in the Korarchaeota.</title>
        <authorList>
            <person name="Mckay L.J."/>
            <person name="Dlakic M."/>
            <person name="Fields M.W."/>
            <person name="Delmont T.O."/>
            <person name="Eren A.M."/>
            <person name="Jay Z.J."/>
            <person name="Klingelsmith K.B."/>
            <person name="Rusch D.B."/>
            <person name="Inskeep W.P."/>
        </authorList>
    </citation>
    <scope>NUCLEOTIDE SEQUENCE [LARGE SCALE GENOMIC DNA]</scope>
    <source>
        <strain evidence="2 4">MDKW</strain>
    </source>
</reference>
<evidence type="ECO:0000313" key="3">
    <source>
        <dbReference type="EMBL" id="RZN61602.1"/>
    </source>
</evidence>
<comment type="caution">
    <text evidence="2">The sequence shown here is derived from an EMBL/GenBank/DDBJ whole genome shotgun (WGS) entry which is preliminary data.</text>
</comment>
<evidence type="ECO:0000313" key="4">
    <source>
        <dbReference type="Proteomes" id="UP000277582"/>
    </source>
</evidence>
<dbReference type="AlphaFoldDB" id="A0A3R9RLV1"/>
<dbReference type="Pfam" id="PF01978">
    <property type="entry name" value="TrmB"/>
    <property type="match status" value="1"/>
</dbReference>
<dbReference type="EMBL" id="RCOS01000125">
    <property type="protein sequence ID" value="RSN73246.1"/>
    <property type="molecule type" value="Genomic_DNA"/>
</dbReference>
<name>A0A3R9RLV1_9CREN</name>
<dbReference type="Gene3D" id="1.10.10.10">
    <property type="entry name" value="Winged helix-like DNA-binding domain superfamily/Winged helix DNA-binding domain"/>
    <property type="match status" value="1"/>
</dbReference>
<dbReference type="InterPro" id="IPR002831">
    <property type="entry name" value="Tscrpt_reg_TrmB_N"/>
</dbReference>
<dbReference type="EMBL" id="RXII01000073">
    <property type="protein sequence ID" value="RZN61602.1"/>
    <property type="molecule type" value="Genomic_DNA"/>
</dbReference>
<evidence type="ECO:0000313" key="5">
    <source>
        <dbReference type="Proteomes" id="UP000316217"/>
    </source>
</evidence>
<evidence type="ECO:0000313" key="2">
    <source>
        <dbReference type="EMBL" id="RSN73246.1"/>
    </source>
</evidence>
<organism evidence="2 4">
    <name type="scientific">Candidatus Methanodesulfokora washburnensis</name>
    <dbReference type="NCBI Taxonomy" id="2478471"/>
    <lineage>
        <taxon>Archaea</taxon>
        <taxon>Thermoproteota</taxon>
        <taxon>Candidatus Korarchaeia</taxon>
        <taxon>Candidatus Korarchaeia incertae sedis</taxon>
        <taxon>Candidatus Methanodesulfokora</taxon>
    </lineage>
</organism>